<dbReference type="GO" id="GO:0004571">
    <property type="term" value="F:mannosyl-oligosaccharide 1,2-alpha-mannosidase activity"/>
    <property type="evidence" value="ECO:0007669"/>
    <property type="project" value="InterPro"/>
</dbReference>
<evidence type="ECO:0000313" key="8">
    <source>
        <dbReference type="EMBL" id="KAF5394676.1"/>
    </source>
</evidence>
<dbReference type="AlphaFoldDB" id="A0A8J4SNF9"/>
<feature type="binding site" evidence="5">
    <location>
        <position position="323"/>
    </location>
    <ligand>
        <name>Ca(2+)</name>
        <dbReference type="ChEBI" id="CHEBI:29108"/>
    </ligand>
</feature>
<name>A0A8J4SNF9_9TREM</name>
<comment type="similarity">
    <text evidence="2 6">Belongs to the glycosyl hydrolase 47 family.</text>
</comment>
<dbReference type="EC" id="3.2.1.-" evidence="6"/>
<accession>A0A8J4SNF9</accession>
<keyword evidence="5" id="KW-0479">Metal-binding</keyword>
<comment type="caution">
    <text evidence="8">The sequence shown here is derived from an EMBL/GenBank/DDBJ whole genome shotgun (WGS) entry which is preliminary data.</text>
</comment>
<dbReference type="PRINTS" id="PR00747">
    <property type="entry name" value="GLYHDRLASE47"/>
</dbReference>
<evidence type="ECO:0000256" key="5">
    <source>
        <dbReference type="PIRSR" id="PIRSR601382-2"/>
    </source>
</evidence>
<evidence type="ECO:0000256" key="4">
    <source>
        <dbReference type="ARBA" id="ARBA00023180"/>
    </source>
</evidence>
<gene>
    <name evidence="8" type="ORF">PHET_10667</name>
</gene>
<keyword evidence="6" id="KW-0326">Glycosidase</keyword>
<evidence type="ECO:0000313" key="9">
    <source>
        <dbReference type="Proteomes" id="UP000748531"/>
    </source>
</evidence>
<dbReference type="GO" id="GO:1904380">
    <property type="term" value="P:endoplasmic reticulum mannose trimming"/>
    <property type="evidence" value="ECO:0007669"/>
    <property type="project" value="InterPro"/>
</dbReference>
<keyword evidence="4" id="KW-0325">Glycoprotein</keyword>
<dbReference type="InterPro" id="IPR012341">
    <property type="entry name" value="6hp_glycosidase-like_sf"/>
</dbReference>
<proteinExistence type="inferred from homology"/>
<dbReference type="InterPro" id="IPR044674">
    <property type="entry name" value="EDEM1/2/3"/>
</dbReference>
<keyword evidence="6" id="KW-0378">Hydrolase</keyword>
<evidence type="ECO:0000256" key="7">
    <source>
        <dbReference type="SAM" id="MobiDB-lite"/>
    </source>
</evidence>
<dbReference type="InterPro" id="IPR001382">
    <property type="entry name" value="Glyco_hydro_47"/>
</dbReference>
<dbReference type="GO" id="GO:0016020">
    <property type="term" value="C:membrane"/>
    <property type="evidence" value="ECO:0007669"/>
    <property type="project" value="InterPro"/>
</dbReference>
<dbReference type="Gene3D" id="1.50.10.10">
    <property type="match status" value="1"/>
</dbReference>
<feature type="region of interest" description="Disordered" evidence="7">
    <location>
        <begin position="334"/>
        <end position="360"/>
    </location>
</feature>
<reference evidence="8" key="1">
    <citation type="submission" date="2019-05" db="EMBL/GenBank/DDBJ databases">
        <title>Annotation for the trematode Paragonimus heterotremus.</title>
        <authorList>
            <person name="Choi Y.-J."/>
        </authorList>
    </citation>
    <scope>NUCLEOTIDE SEQUENCE</scope>
    <source>
        <strain evidence="8">LC</strain>
    </source>
</reference>
<dbReference type="Proteomes" id="UP000748531">
    <property type="component" value="Unassembled WGS sequence"/>
</dbReference>
<dbReference type="InterPro" id="IPR036026">
    <property type="entry name" value="Seven-hairpin_glycosidases"/>
</dbReference>
<keyword evidence="9" id="KW-1185">Reference proteome</keyword>
<dbReference type="EMBL" id="LUCH01017892">
    <property type="protein sequence ID" value="KAF5394676.1"/>
    <property type="molecule type" value="Genomic_DNA"/>
</dbReference>
<comment type="subcellular location">
    <subcellularLocation>
        <location evidence="1">Endoplasmic reticulum</location>
    </subcellularLocation>
</comment>
<evidence type="ECO:0000256" key="1">
    <source>
        <dbReference type="ARBA" id="ARBA00004240"/>
    </source>
</evidence>
<sequence>MKWYSDELLQMAIDIGNRLIPAFNTSTGIPLPRVNLRYGCDKLKRKEIHTCTACGGTMILEFAALSRLSGNPIYEDKAARAMAALWKQRNRHSDLMGRVINVHSGDWVRRESGIGAGIDSYYEYLLKAFVLLGEPVYLHRFHTHYEAIKRYVSGPQSAAFPFLFLDVHMHRPSERARSFMDVLLSFWPGLQVLVGDVKPAVALHEFLFQVYKRNKLLPEAFTPDLKVHWGEHLLRPEFVESTYLLYRATNDPYYLDVGAQIVADMQRYARVPCGFAAIEDVRTMKHVDRFDSFVLAETFKYLYLLFSEPSDLPISLSEYVFTTEAHLLPISLSQLRRSESPPERSEYSETSTTQNTLDPTIQARTVTVELPVDHHGDRDHVAETKLHHEGQCPAIHFGPSSLSLSDECKASSRYFSDKLDWTQTDSMCRTIDGPHWYMNTMLLKNLTKQSMSVHPVSPDAARKRIWRSIDLIRQPLRQMAVRLSESVEQLTNSATNQLPQTTSGFVPLRAVDFRPDNPAHLAILRHMGIELSMESDGRLTLKQDQNAVSFCSCDISFSGCASMFVLVIRFICKHIHIFNES</sequence>
<dbReference type="Pfam" id="PF01532">
    <property type="entry name" value="Glyco_hydro_47"/>
    <property type="match status" value="1"/>
</dbReference>
<dbReference type="OrthoDB" id="8118055at2759"/>
<evidence type="ECO:0000256" key="3">
    <source>
        <dbReference type="ARBA" id="ARBA00022824"/>
    </source>
</evidence>
<feature type="compositionally biased region" description="Basic and acidic residues" evidence="7">
    <location>
        <begin position="336"/>
        <end position="347"/>
    </location>
</feature>
<keyword evidence="5" id="KW-0106">Calcium</keyword>
<protein>
    <recommendedName>
        <fullName evidence="6">alpha-1,2-Mannosidase</fullName>
        <ecNumber evidence="6">3.2.1.-</ecNumber>
    </recommendedName>
</protein>
<dbReference type="GO" id="GO:0005509">
    <property type="term" value="F:calcium ion binding"/>
    <property type="evidence" value="ECO:0007669"/>
    <property type="project" value="InterPro"/>
</dbReference>
<dbReference type="PANTHER" id="PTHR45679">
    <property type="entry name" value="ER DEGRADATION-ENHANCING ALPHA-MANNOSIDASE-LIKE PROTEIN 2"/>
    <property type="match status" value="1"/>
</dbReference>
<keyword evidence="3" id="KW-0256">Endoplasmic reticulum</keyword>
<dbReference type="SUPFAM" id="SSF48225">
    <property type="entry name" value="Seven-hairpin glycosidases"/>
    <property type="match status" value="1"/>
</dbReference>
<comment type="cofactor">
    <cofactor evidence="5">
        <name>Ca(2+)</name>
        <dbReference type="ChEBI" id="CHEBI:29108"/>
    </cofactor>
</comment>
<organism evidence="8 9">
    <name type="scientific">Paragonimus heterotremus</name>
    <dbReference type="NCBI Taxonomy" id="100268"/>
    <lineage>
        <taxon>Eukaryota</taxon>
        <taxon>Metazoa</taxon>
        <taxon>Spiralia</taxon>
        <taxon>Lophotrochozoa</taxon>
        <taxon>Platyhelminthes</taxon>
        <taxon>Trematoda</taxon>
        <taxon>Digenea</taxon>
        <taxon>Plagiorchiida</taxon>
        <taxon>Troglotremata</taxon>
        <taxon>Troglotrematidae</taxon>
        <taxon>Paragonimus</taxon>
    </lineage>
</organism>
<evidence type="ECO:0000256" key="2">
    <source>
        <dbReference type="ARBA" id="ARBA00007658"/>
    </source>
</evidence>
<evidence type="ECO:0000256" key="6">
    <source>
        <dbReference type="RuleBase" id="RU361193"/>
    </source>
</evidence>
<dbReference type="PANTHER" id="PTHR45679:SF2">
    <property type="entry name" value="ER DEGRADATION-ENHANCING ALPHA-MANNOSIDASE-LIKE PROTEIN 3"/>
    <property type="match status" value="1"/>
</dbReference>
<dbReference type="GO" id="GO:0005975">
    <property type="term" value="P:carbohydrate metabolic process"/>
    <property type="evidence" value="ECO:0007669"/>
    <property type="project" value="InterPro"/>
</dbReference>
<dbReference type="GO" id="GO:0044322">
    <property type="term" value="C:endoplasmic reticulum quality control compartment"/>
    <property type="evidence" value="ECO:0007669"/>
    <property type="project" value="GOC"/>
</dbReference>